<dbReference type="SMART" id="SM00248">
    <property type="entry name" value="ANK"/>
    <property type="match status" value="3"/>
</dbReference>
<dbReference type="PROSITE" id="PS50088">
    <property type="entry name" value="ANK_REPEAT"/>
    <property type="match status" value="1"/>
</dbReference>
<name>A0ABR2YBJ3_9CHLO</name>
<dbReference type="PROSITE" id="PS50297">
    <property type="entry name" value="ANK_REP_REGION"/>
    <property type="match status" value="1"/>
</dbReference>
<dbReference type="PANTHER" id="PTHR24171:SF8">
    <property type="entry name" value="BRCA1-ASSOCIATED RING DOMAIN PROTEIN 1"/>
    <property type="match status" value="1"/>
</dbReference>
<evidence type="ECO:0000256" key="3">
    <source>
        <dbReference type="PROSITE-ProRule" id="PRU00023"/>
    </source>
</evidence>
<keyword evidence="2 3" id="KW-0040">ANK repeat</keyword>
<keyword evidence="1" id="KW-0677">Repeat</keyword>
<dbReference type="EMBL" id="JALJOT010000018">
    <property type="protein sequence ID" value="KAK9901363.1"/>
    <property type="molecule type" value="Genomic_DNA"/>
</dbReference>
<evidence type="ECO:0000313" key="4">
    <source>
        <dbReference type="EMBL" id="KAK9901363.1"/>
    </source>
</evidence>
<evidence type="ECO:0000313" key="5">
    <source>
        <dbReference type="Proteomes" id="UP001491310"/>
    </source>
</evidence>
<accession>A0ABR2YBJ3</accession>
<dbReference type="InterPro" id="IPR002110">
    <property type="entry name" value="Ankyrin_rpt"/>
</dbReference>
<comment type="caution">
    <text evidence="4">The sequence shown here is derived from an EMBL/GenBank/DDBJ whole genome shotgun (WGS) entry which is preliminary data.</text>
</comment>
<evidence type="ECO:0008006" key="6">
    <source>
        <dbReference type="Google" id="ProtNLM"/>
    </source>
</evidence>
<gene>
    <name evidence="4" type="ORF">WJX75_008616</name>
</gene>
<dbReference type="Proteomes" id="UP001491310">
    <property type="component" value="Unassembled WGS sequence"/>
</dbReference>
<proteinExistence type="predicted"/>
<feature type="repeat" description="ANK" evidence="3">
    <location>
        <begin position="71"/>
        <end position="103"/>
    </location>
</feature>
<dbReference type="Pfam" id="PF12796">
    <property type="entry name" value="Ank_2"/>
    <property type="match status" value="1"/>
</dbReference>
<keyword evidence="5" id="KW-1185">Reference proteome</keyword>
<dbReference type="SUPFAM" id="SSF48403">
    <property type="entry name" value="Ankyrin repeat"/>
    <property type="match status" value="1"/>
</dbReference>
<evidence type="ECO:0000256" key="2">
    <source>
        <dbReference type="ARBA" id="ARBA00023043"/>
    </source>
</evidence>
<organism evidence="4 5">
    <name type="scientific">Coccomyxa subellipsoidea</name>
    <dbReference type="NCBI Taxonomy" id="248742"/>
    <lineage>
        <taxon>Eukaryota</taxon>
        <taxon>Viridiplantae</taxon>
        <taxon>Chlorophyta</taxon>
        <taxon>core chlorophytes</taxon>
        <taxon>Trebouxiophyceae</taxon>
        <taxon>Trebouxiophyceae incertae sedis</taxon>
        <taxon>Coccomyxaceae</taxon>
        <taxon>Coccomyxa</taxon>
    </lineage>
</organism>
<evidence type="ECO:0000256" key="1">
    <source>
        <dbReference type="ARBA" id="ARBA00022737"/>
    </source>
</evidence>
<dbReference type="InterPro" id="IPR036770">
    <property type="entry name" value="Ankyrin_rpt-contain_sf"/>
</dbReference>
<sequence>MVEKNPWWKNVSGPFPKWEGPVGCKDDGGGCHYGRGKVGKMIIHRAVNNRNKEEIMAAIEAGNDVNEVEAAGNTPLHSAAYEGWLEGAELLIGLGAKVSASNNAGDRPWHWAQTMGHEDMMALLVKSGSEPTQGKVIVSDHIPKVKDFFAKECWAHHPKPYAEFMEWRKKEDERWEMQRGRLVPGM</sequence>
<reference evidence="4 5" key="1">
    <citation type="journal article" date="2024" name="Nat. Commun.">
        <title>Phylogenomics reveals the evolutionary origins of lichenization in chlorophyte algae.</title>
        <authorList>
            <person name="Puginier C."/>
            <person name="Libourel C."/>
            <person name="Otte J."/>
            <person name="Skaloud P."/>
            <person name="Haon M."/>
            <person name="Grisel S."/>
            <person name="Petersen M."/>
            <person name="Berrin J.G."/>
            <person name="Delaux P.M."/>
            <person name="Dal Grande F."/>
            <person name="Keller J."/>
        </authorList>
    </citation>
    <scope>NUCLEOTIDE SEQUENCE [LARGE SCALE GENOMIC DNA]</scope>
    <source>
        <strain evidence="4 5">SAG 216-7</strain>
    </source>
</reference>
<dbReference type="Gene3D" id="1.25.40.20">
    <property type="entry name" value="Ankyrin repeat-containing domain"/>
    <property type="match status" value="1"/>
</dbReference>
<protein>
    <recommendedName>
        <fullName evidence="6">Ankyrin</fullName>
    </recommendedName>
</protein>
<dbReference type="PANTHER" id="PTHR24171">
    <property type="entry name" value="ANKYRIN REPEAT DOMAIN-CONTAINING PROTEIN 39-RELATED"/>
    <property type="match status" value="1"/>
</dbReference>